<keyword evidence="1" id="KW-0132">Cell division</keyword>
<dbReference type="STRING" id="451379.A0A0N5ALH5"/>
<feature type="domain" description="Cyclin C-terminal" evidence="6">
    <location>
        <begin position="151"/>
        <end position="269"/>
    </location>
</feature>
<comment type="similarity">
    <text evidence="4">Belongs to the cyclin family.</text>
</comment>
<dbReference type="AlphaFoldDB" id="A0A0N5ALH5"/>
<accession>A0A0N5ALH5</accession>
<name>A0A0N5ALH5_9BILA</name>
<keyword evidence="3" id="KW-0131">Cell cycle</keyword>
<feature type="domain" description="Cyclin-like" evidence="5">
    <location>
        <begin position="155"/>
        <end position="239"/>
    </location>
</feature>
<dbReference type="PIRSF" id="PIRSF001771">
    <property type="entry name" value="Cyclin_A_B_D_E"/>
    <property type="match status" value="1"/>
</dbReference>
<evidence type="ECO:0000259" key="5">
    <source>
        <dbReference type="SMART" id="SM00385"/>
    </source>
</evidence>
<evidence type="ECO:0000256" key="2">
    <source>
        <dbReference type="ARBA" id="ARBA00023127"/>
    </source>
</evidence>
<evidence type="ECO:0000313" key="8">
    <source>
        <dbReference type="WBParaSite" id="SMUV_0000539501-mRNA-1"/>
    </source>
</evidence>
<keyword evidence="7" id="KW-1185">Reference proteome</keyword>
<evidence type="ECO:0000256" key="1">
    <source>
        <dbReference type="ARBA" id="ARBA00022618"/>
    </source>
</evidence>
<feature type="domain" description="Cyclin-like" evidence="5">
    <location>
        <begin position="58"/>
        <end position="142"/>
    </location>
</feature>
<evidence type="ECO:0000313" key="7">
    <source>
        <dbReference type="Proteomes" id="UP000046393"/>
    </source>
</evidence>
<dbReference type="InterPro" id="IPR036915">
    <property type="entry name" value="Cyclin-like_sf"/>
</dbReference>
<dbReference type="SMART" id="SM01332">
    <property type="entry name" value="Cyclin_C"/>
    <property type="match status" value="1"/>
</dbReference>
<dbReference type="InterPro" id="IPR048258">
    <property type="entry name" value="Cyclins_cyclin-box"/>
</dbReference>
<keyword evidence="2 4" id="KW-0195">Cyclin</keyword>
<dbReference type="InterPro" id="IPR006671">
    <property type="entry name" value="Cyclin_N"/>
</dbReference>
<dbReference type="InterPro" id="IPR039361">
    <property type="entry name" value="Cyclin"/>
</dbReference>
<dbReference type="Gene3D" id="1.10.472.10">
    <property type="entry name" value="Cyclin-like"/>
    <property type="match status" value="2"/>
</dbReference>
<evidence type="ECO:0000259" key="6">
    <source>
        <dbReference type="SMART" id="SM01332"/>
    </source>
</evidence>
<evidence type="ECO:0000256" key="3">
    <source>
        <dbReference type="ARBA" id="ARBA00023306"/>
    </source>
</evidence>
<dbReference type="Proteomes" id="UP000046393">
    <property type="component" value="Unplaced"/>
</dbReference>
<reference evidence="8" key="1">
    <citation type="submission" date="2017-02" db="UniProtKB">
        <authorList>
            <consortium name="WormBaseParasite"/>
        </authorList>
    </citation>
    <scope>IDENTIFICATION</scope>
</reference>
<dbReference type="InterPro" id="IPR046965">
    <property type="entry name" value="Cyclin_A/B-like"/>
</dbReference>
<organism evidence="7 8">
    <name type="scientific">Syphacia muris</name>
    <dbReference type="NCBI Taxonomy" id="451379"/>
    <lineage>
        <taxon>Eukaryota</taxon>
        <taxon>Metazoa</taxon>
        <taxon>Ecdysozoa</taxon>
        <taxon>Nematoda</taxon>
        <taxon>Chromadorea</taxon>
        <taxon>Rhabditida</taxon>
        <taxon>Spirurina</taxon>
        <taxon>Oxyuridomorpha</taxon>
        <taxon>Oxyuroidea</taxon>
        <taxon>Oxyuridae</taxon>
        <taxon>Syphacia</taxon>
    </lineage>
</organism>
<dbReference type="PROSITE" id="PS00292">
    <property type="entry name" value="CYCLINS"/>
    <property type="match status" value="1"/>
</dbReference>
<dbReference type="SUPFAM" id="SSF47954">
    <property type="entry name" value="Cyclin-like"/>
    <property type="match status" value="2"/>
</dbReference>
<dbReference type="InterPro" id="IPR013763">
    <property type="entry name" value="Cyclin-like_dom"/>
</dbReference>
<proteinExistence type="inferred from homology"/>
<dbReference type="Pfam" id="PF00134">
    <property type="entry name" value="Cyclin_N"/>
    <property type="match status" value="1"/>
</dbReference>
<dbReference type="PANTHER" id="PTHR10177">
    <property type="entry name" value="CYCLINS"/>
    <property type="match status" value="1"/>
</dbReference>
<evidence type="ECO:0000256" key="4">
    <source>
        <dbReference type="RuleBase" id="RU000383"/>
    </source>
</evidence>
<dbReference type="SMART" id="SM00385">
    <property type="entry name" value="CYCLIN"/>
    <property type="match status" value="2"/>
</dbReference>
<dbReference type="InterPro" id="IPR004367">
    <property type="entry name" value="Cyclin_C-dom"/>
</dbReference>
<dbReference type="GO" id="GO:0044772">
    <property type="term" value="P:mitotic cell cycle phase transition"/>
    <property type="evidence" value="ECO:0007669"/>
    <property type="project" value="InterPro"/>
</dbReference>
<dbReference type="Pfam" id="PF02984">
    <property type="entry name" value="Cyclin_C"/>
    <property type="match status" value="1"/>
</dbReference>
<dbReference type="GO" id="GO:0051301">
    <property type="term" value="P:cell division"/>
    <property type="evidence" value="ECO:0007669"/>
    <property type="project" value="UniProtKB-KW"/>
</dbReference>
<protein>
    <submittedName>
        <fullName evidence="8">G2/mitotic-specific cyclin-B3</fullName>
    </submittedName>
</protein>
<sequence>MLCLQIDPCPEYDYDASNLGDPICAPEYAFDIFRYYRYREVRFSFNYFNKDVRAALNDWLVGVQEVLLLTHETFYTAIKIVDHFLDKTKEVVEQRDSKLLGAAAMFIAIKFEERCLSPMAALLKLCDFSHEELLAMERNMLRTIGFDIGYPLAYRFLRRYSRVLQLDLPTLTLARYYLETCALYYEFVPTADSLMAAACLLLTLRVKQICDWNPVLEKYSGYVVEDVEPLMWCINHAMLMRRHVYPHLKSSFHKYSSDVFFEVARFPFLKDKFNLQDPVGPPPDCSFKH</sequence>
<dbReference type="GO" id="GO:0016538">
    <property type="term" value="F:cyclin-dependent protein serine/threonine kinase regulator activity"/>
    <property type="evidence" value="ECO:0007669"/>
    <property type="project" value="InterPro"/>
</dbReference>
<dbReference type="WBParaSite" id="SMUV_0000539501-mRNA-1">
    <property type="protein sequence ID" value="SMUV_0000539501-mRNA-1"/>
    <property type="gene ID" value="SMUV_0000539501"/>
</dbReference>